<protein>
    <recommendedName>
        <fullName evidence="7">Sugar phosphate transporter domain-containing protein</fullName>
    </recommendedName>
</protein>
<dbReference type="Proteomes" id="UP001233271">
    <property type="component" value="Chromosome 5"/>
</dbReference>
<feature type="transmembrane region" description="Helical" evidence="6">
    <location>
        <begin position="103"/>
        <end position="124"/>
    </location>
</feature>
<feature type="compositionally biased region" description="Basic and acidic residues" evidence="5">
    <location>
        <begin position="43"/>
        <end position="62"/>
    </location>
</feature>
<feature type="transmembrane region" description="Helical" evidence="6">
    <location>
        <begin position="298"/>
        <end position="323"/>
    </location>
</feature>
<dbReference type="RefSeq" id="XP_060458455.1">
    <property type="nucleotide sequence ID" value="XM_060602019.1"/>
</dbReference>
<evidence type="ECO:0000256" key="5">
    <source>
        <dbReference type="SAM" id="MobiDB-lite"/>
    </source>
</evidence>
<dbReference type="InterPro" id="IPR004853">
    <property type="entry name" value="Sugar_P_trans_dom"/>
</dbReference>
<dbReference type="GeneID" id="85497060"/>
<feature type="domain" description="Sugar phosphate transporter" evidence="7">
    <location>
        <begin position="74"/>
        <end position="361"/>
    </location>
</feature>
<keyword evidence="3 6" id="KW-1133">Transmembrane helix</keyword>
<dbReference type="KEGG" id="ccac:CcaHIS019_0508180"/>
<dbReference type="PANTHER" id="PTHR11132">
    <property type="entry name" value="SOLUTE CARRIER FAMILY 35"/>
    <property type="match status" value="1"/>
</dbReference>
<feature type="transmembrane region" description="Helical" evidence="6">
    <location>
        <begin position="329"/>
        <end position="361"/>
    </location>
</feature>
<evidence type="ECO:0000256" key="4">
    <source>
        <dbReference type="ARBA" id="ARBA00023136"/>
    </source>
</evidence>
<dbReference type="EMBL" id="AP028216">
    <property type="protein sequence ID" value="BEI93190.1"/>
    <property type="molecule type" value="Genomic_DNA"/>
</dbReference>
<accession>A0AA48L768</accession>
<evidence type="ECO:0000313" key="8">
    <source>
        <dbReference type="EMBL" id="BEI93190.1"/>
    </source>
</evidence>
<reference evidence="8" key="1">
    <citation type="journal article" date="2023" name="BMC Genomics">
        <title>Chromosome-level genome assemblies of Cutaneotrichosporon spp. (Trichosporonales, Basidiomycota) reveal imbalanced evolution between nucleotide sequences and chromosome synteny.</title>
        <authorList>
            <person name="Kobayashi Y."/>
            <person name="Kayamori A."/>
            <person name="Aoki K."/>
            <person name="Shiwa Y."/>
            <person name="Matsutani M."/>
            <person name="Fujita N."/>
            <person name="Sugita T."/>
            <person name="Iwasaki W."/>
            <person name="Tanaka N."/>
            <person name="Takashima M."/>
        </authorList>
    </citation>
    <scope>NUCLEOTIDE SEQUENCE</scope>
    <source>
        <strain evidence="8">HIS019</strain>
    </source>
</reference>
<dbReference type="AlphaFoldDB" id="A0AA48L768"/>
<feature type="transmembrane region" description="Helical" evidence="6">
    <location>
        <begin position="201"/>
        <end position="218"/>
    </location>
</feature>
<evidence type="ECO:0000313" key="9">
    <source>
        <dbReference type="Proteomes" id="UP001233271"/>
    </source>
</evidence>
<keyword evidence="4 6" id="KW-0472">Membrane</keyword>
<evidence type="ECO:0000256" key="3">
    <source>
        <dbReference type="ARBA" id="ARBA00022989"/>
    </source>
</evidence>
<evidence type="ECO:0000256" key="6">
    <source>
        <dbReference type="SAM" id="Phobius"/>
    </source>
</evidence>
<feature type="region of interest" description="Disordered" evidence="5">
    <location>
        <begin position="1"/>
        <end position="66"/>
    </location>
</feature>
<keyword evidence="9" id="KW-1185">Reference proteome</keyword>
<feature type="transmembrane region" description="Helical" evidence="6">
    <location>
        <begin position="72"/>
        <end position="91"/>
    </location>
</feature>
<evidence type="ECO:0000259" key="7">
    <source>
        <dbReference type="Pfam" id="PF03151"/>
    </source>
</evidence>
<name>A0AA48L768_9TREE</name>
<feature type="transmembrane region" description="Helical" evidence="6">
    <location>
        <begin position="144"/>
        <end position="167"/>
    </location>
</feature>
<proteinExistence type="predicted"/>
<feature type="transmembrane region" description="Helical" evidence="6">
    <location>
        <begin position="259"/>
        <end position="277"/>
    </location>
</feature>
<gene>
    <name evidence="8" type="ORF">CcaverHIS019_0508180</name>
</gene>
<dbReference type="InterPro" id="IPR050186">
    <property type="entry name" value="TPT_transporter"/>
</dbReference>
<dbReference type="GO" id="GO:0016020">
    <property type="term" value="C:membrane"/>
    <property type="evidence" value="ECO:0007669"/>
    <property type="project" value="UniProtKB-SubCell"/>
</dbReference>
<organism evidence="8 9">
    <name type="scientific">Cutaneotrichosporon cavernicola</name>
    <dbReference type="NCBI Taxonomy" id="279322"/>
    <lineage>
        <taxon>Eukaryota</taxon>
        <taxon>Fungi</taxon>
        <taxon>Dikarya</taxon>
        <taxon>Basidiomycota</taxon>
        <taxon>Agaricomycotina</taxon>
        <taxon>Tremellomycetes</taxon>
        <taxon>Trichosporonales</taxon>
        <taxon>Trichosporonaceae</taxon>
        <taxon>Cutaneotrichosporon</taxon>
    </lineage>
</organism>
<sequence length="368" mass="40064">MSSPSPPLLPTYSPHGSPVDVDERASPIHNLLKPSPRGSPSWVEKHGKNMPLSRKEKEDDPISTKPSRGINLRAATIIPIWIALSSTVIIYNKYLYSKEHLNFPYPIFITSYHLGCAALGTRVLRLTTNLMDGLDEVPMTREVYVKRIIPIGILFSGSLILSNSAYLTLSVSFIQMLKAFTPVSIVLISAIFKIQALNPKLLATVVLISVGCALSAYGELHFELLGFLFQTSAVVFESSRLVMIQVLLQGLKMDPLVSLHYYAPVCSIINACFLPFTEGLKPFREIPRIGLFIMSTNALAAFGLNVAAVFLISAAGGLTLTLAGVFKDILLITASVVFFGSPVTLVQVFGYSLALSGLMIYKNAAAKK</sequence>
<feature type="transmembrane region" description="Helical" evidence="6">
    <location>
        <begin position="173"/>
        <end position="194"/>
    </location>
</feature>
<keyword evidence="2 6" id="KW-0812">Transmembrane</keyword>
<evidence type="ECO:0000256" key="1">
    <source>
        <dbReference type="ARBA" id="ARBA00004141"/>
    </source>
</evidence>
<dbReference type="Pfam" id="PF03151">
    <property type="entry name" value="TPT"/>
    <property type="match status" value="1"/>
</dbReference>
<comment type="subcellular location">
    <subcellularLocation>
        <location evidence="1">Membrane</location>
        <topology evidence="1">Multi-pass membrane protein</topology>
    </subcellularLocation>
</comment>
<evidence type="ECO:0000256" key="2">
    <source>
        <dbReference type="ARBA" id="ARBA00022692"/>
    </source>
</evidence>